<sequence length="418" mass="44900">MPPFTLPTTMKIVHQLDPNSTTLTMEEAPLPKLSHPEDCLIQVYTTSPCVGELHWQVWYPSIVPADSPRVPGTEAAGVVVQIPEGDAAQASGFKVGDRVFFRVEPEQTGHLRQYSLARLSQMAHVPSTMGWIEAGSTALSSLTAWQGVFQHGILDSRAIFGDAAALEKNQKLGILITGASGVVGGWAVYLAALAGAGRIVALCNTLNTAYVKELGATETIDYKKESVAEWIAKDRATREVDFAFDCVGGSTLGTCWSAVRGGGVLLSITGDPEKEKPASSTKILANARWILVTPNGTHLQSIADLIAKERKCVTKVDSVLDFADFQQAFDKVEARKANGKVTFIPVHPSMVDTKLHHASAGLVLRPFLYVSIALFATPVKKGALPQIGAAVSPYGPIGKAEPRSKLSQDRELQEKLFT</sequence>
<dbReference type="InterPro" id="IPR036291">
    <property type="entry name" value="NAD(P)-bd_dom_sf"/>
</dbReference>
<dbReference type="CDD" id="cd05289">
    <property type="entry name" value="MDR_like_2"/>
    <property type="match status" value="1"/>
</dbReference>
<evidence type="ECO:0000313" key="3">
    <source>
        <dbReference type="EMBL" id="CRG92100.1"/>
    </source>
</evidence>
<dbReference type="InterPro" id="IPR013154">
    <property type="entry name" value="ADH-like_N"/>
</dbReference>
<accession>A0A0U1MAV8</accession>
<feature type="region of interest" description="Disordered" evidence="1">
    <location>
        <begin position="399"/>
        <end position="418"/>
    </location>
</feature>
<dbReference type="Pfam" id="PF08240">
    <property type="entry name" value="ADH_N"/>
    <property type="match status" value="1"/>
</dbReference>
<gene>
    <name evidence="3" type="ORF">PISL3812_09155</name>
</gene>
<dbReference type="GO" id="GO:0016491">
    <property type="term" value="F:oxidoreductase activity"/>
    <property type="evidence" value="ECO:0007669"/>
    <property type="project" value="InterPro"/>
</dbReference>
<dbReference type="SMART" id="SM00829">
    <property type="entry name" value="PKS_ER"/>
    <property type="match status" value="1"/>
</dbReference>
<evidence type="ECO:0000256" key="1">
    <source>
        <dbReference type="SAM" id="MobiDB-lite"/>
    </source>
</evidence>
<dbReference type="InterPro" id="IPR052733">
    <property type="entry name" value="Chloroplast_QOR"/>
</dbReference>
<protein>
    <submittedName>
        <fullName evidence="3">Reticulon-4-interacting protein 1, mitochondrial</fullName>
    </submittedName>
</protein>
<feature type="domain" description="Enoyl reductase (ER)" evidence="2">
    <location>
        <begin position="20"/>
        <end position="343"/>
    </location>
</feature>
<dbReference type="SUPFAM" id="SSF51735">
    <property type="entry name" value="NAD(P)-binding Rossmann-fold domains"/>
    <property type="match status" value="1"/>
</dbReference>
<dbReference type="EMBL" id="CVMT01000011">
    <property type="protein sequence ID" value="CRG92100.1"/>
    <property type="molecule type" value="Genomic_DNA"/>
</dbReference>
<feature type="compositionally biased region" description="Basic and acidic residues" evidence="1">
    <location>
        <begin position="400"/>
        <end position="418"/>
    </location>
</feature>
<name>A0A0U1MAV8_TALIS</name>
<evidence type="ECO:0000259" key="2">
    <source>
        <dbReference type="SMART" id="SM00829"/>
    </source>
</evidence>
<proteinExistence type="predicted"/>
<keyword evidence="4" id="KW-1185">Reference proteome</keyword>
<dbReference type="Gene3D" id="3.40.50.720">
    <property type="entry name" value="NAD(P)-binding Rossmann-like Domain"/>
    <property type="match status" value="1"/>
</dbReference>
<dbReference type="Proteomes" id="UP000054383">
    <property type="component" value="Unassembled WGS sequence"/>
</dbReference>
<dbReference type="OrthoDB" id="3509362at2759"/>
<dbReference type="Pfam" id="PF13602">
    <property type="entry name" value="ADH_zinc_N_2"/>
    <property type="match status" value="1"/>
</dbReference>
<dbReference type="PANTHER" id="PTHR44013">
    <property type="entry name" value="ZINC-TYPE ALCOHOL DEHYDROGENASE-LIKE PROTEIN C16A3.02C"/>
    <property type="match status" value="1"/>
</dbReference>
<dbReference type="STRING" id="28573.A0A0U1MAV8"/>
<reference evidence="3 4" key="1">
    <citation type="submission" date="2015-04" db="EMBL/GenBank/DDBJ databases">
        <authorList>
            <person name="Syromyatnikov M.Y."/>
            <person name="Popov V.N."/>
        </authorList>
    </citation>
    <scope>NUCLEOTIDE SEQUENCE [LARGE SCALE GENOMIC DNA]</scope>
    <source>
        <strain evidence="3">WF-38-12</strain>
    </source>
</reference>
<dbReference type="OMA" id="CANELNW"/>
<dbReference type="PANTHER" id="PTHR44013:SF5">
    <property type="entry name" value="OXIDOREDUCTASE, PUTATIVE (AFU_ORTHOLOGUE AFUA_5G01290)-RELATED"/>
    <property type="match status" value="1"/>
</dbReference>
<dbReference type="SUPFAM" id="SSF50129">
    <property type="entry name" value="GroES-like"/>
    <property type="match status" value="1"/>
</dbReference>
<dbReference type="InterPro" id="IPR020843">
    <property type="entry name" value="ER"/>
</dbReference>
<dbReference type="InterPro" id="IPR011032">
    <property type="entry name" value="GroES-like_sf"/>
</dbReference>
<dbReference type="Gene3D" id="3.90.180.10">
    <property type="entry name" value="Medium-chain alcohol dehydrogenases, catalytic domain"/>
    <property type="match status" value="1"/>
</dbReference>
<evidence type="ECO:0000313" key="4">
    <source>
        <dbReference type="Proteomes" id="UP000054383"/>
    </source>
</evidence>
<organism evidence="3 4">
    <name type="scientific">Talaromyces islandicus</name>
    <name type="common">Penicillium islandicum</name>
    <dbReference type="NCBI Taxonomy" id="28573"/>
    <lineage>
        <taxon>Eukaryota</taxon>
        <taxon>Fungi</taxon>
        <taxon>Dikarya</taxon>
        <taxon>Ascomycota</taxon>
        <taxon>Pezizomycotina</taxon>
        <taxon>Eurotiomycetes</taxon>
        <taxon>Eurotiomycetidae</taxon>
        <taxon>Eurotiales</taxon>
        <taxon>Trichocomaceae</taxon>
        <taxon>Talaromyces</taxon>
        <taxon>Talaromyces sect. Islandici</taxon>
    </lineage>
</organism>
<dbReference type="AlphaFoldDB" id="A0A0U1MAV8"/>